<evidence type="ECO:0000313" key="1">
    <source>
        <dbReference type="EMBL" id="CRK94584.1"/>
    </source>
</evidence>
<organism evidence="1 2">
    <name type="scientific">Clunio marinus</name>
    <dbReference type="NCBI Taxonomy" id="568069"/>
    <lineage>
        <taxon>Eukaryota</taxon>
        <taxon>Metazoa</taxon>
        <taxon>Ecdysozoa</taxon>
        <taxon>Arthropoda</taxon>
        <taxon>Hexapoda</taxon>
        <taxon>Insecta</taxon>
        <taxon>Pterygota</taxon>
        <taxon>Neoptera</taxon>
        <taxon>Endopterygota</taxon>
        <taxon>Diptera</taxon>
        <taxon>Nematocera</taxon>
        <taxon>Chironomoidea</taxon>
        <taxon>Chironomidae</taxon>
        <taxon>Clunio</taxon>
    </lineage>
</organism>
<keyword evidence="2" id="KW-1185">Reference proteome</keyword>
<gene>
    <name evidence="1" type="ORF">CLUMA_CG008084</name>
</gene>
<reference evidence="1 2" key="1">
    <citation type="submission" date="2015-04" db="EMBL/GenBank/DDBJ databases">
        <authorList>
            <person name="Syromyatnikov M.Y."/>
            <person name="Popov V.N."/>
        </authorList>
    </citation>
    <scope>NUCLEOTIDE SEQUENCE [LARGE SCALE GENOMIC DNA]</scope>
</reference>
<dbReference type="AlphaFoldDB" id="A0A1J1I2P8"/>
<proteinExistence type="predicted"/>
<protein>
    <submittedName>
        <fullName evidence="1">CLUMA_CG008084, isoform A</fullName>
    </submittedName>
</protein>
<sequence length="147" mass="17098">MKSQLRKQKKSIKAFKIALKWKVYEGIKMQKDFPTLLPTTFLSPLFQTKFKTFSLNFKTFSLKCLKYKANDVISLIQNTIHSFSFVNFSARKQTGKLDSRKTIWGISSNFYRQKTLQVENKNPTSSHAISVYVVHQLPGRINSRITK</sequence>
<name>A0A1J1I2P8_9DIPT</name>
<dbReference type="EMBL" id="CVRI01000039">
    <property type="protein sequence ID" value="CRK94584.1"/>
    <property type="molecule type" value="Genomic_DNA"/>
</dbReference>
<accession>A0A1J1I2P8</accession>
<evidence type="ECO:0000313" key="2">
    <source>
        <dbReference type="Proteomes" id="UP000183832"/>
    </source>
</evidence>
<dbReference type="Proteomes" id="UP000183832">
    <property type="component" value="Unassembled WGS sequence"/>
</dbReference>